<name>A0AAP0KBL7_9MAGN</name>
<protein>
    <recommendedName>
        <fullName evidence="2">Arf-GAP domain-containing protein</fullName>
    </recommendedName>
</protein>
<feature type="region of interest" description="Disordered" evidence="1">
    <location>
        <begin position="476"/>
        <end position="533"/>
    </location>
</feature>
<feature type="compositionally biased region" description="Basic and acidic residues" evidence="1">
    <location>
        <begin position="164"/>
        <end position="184"/>
    </location>
</feature>
<organism evidence="3 4">
    <name type="scientific">Stephania cephalantha</name>
    <dbReference type="NCBI Taxonomy" id="152367"/>
    <lineage>
        <taxon>Eukaryota</taxon>
        <taxon>Viridiplantae</taxon>
        <taxon>Streptophyta</taxon>
        <taxon>Embryophyta</taxon>
        <taxon>Tracheophyta</taxon>
        <taxon>Spermatophyta</taxon>
        <taxon>Magnoliopsida</taxon>
        <taxon>Ranunculales</taxon>
        <taxon>Menispermaceae</taxon>
        <taxon>Menispermoideae</taxon>
        <taxon>Cissampelideae</taxon>
        <taxon>Stephania</taxon>
    </lineage>
</organism>
<feature type="compositionally biased region" description="Polar residues" evidence="1">
    <location>
        <begin position="476"/>
        <end position="512"/>
    </location>
</feature>
<reference evidence="3 4" key="1">
    <citation type="submission" date="2024-01" db="EMBL/GenBank/DDBJ databases">
        <title>Genome assemblies of Stephania.</title>
        <authorList>
            <person name="Yang L."/>
        </authorList>
    </citation>
    <scope>NUCLEOTIDE SEQUENCE [LARGE SCALE GENOMIC DNA]</scope>
    <source>
        <strain evidence="3">JXDWG</strain>
        <tissue evidence="3">Leaf</tissue>
    </source>
</reference>
<evidence type="ECO:0000259" key="2">
    <source>
        <dbReference type="Pfam" id="PF01412"/>
    </source>
</evidence>
<dbReference type="SUPFAM" id="SSF57863">
    <property type="entry name" value="ArfGap/RecO-like zinc finger"/>
    <property type="match status" value="1"/>
</dbReference>
<dbReference type="InterPro" id="IPR044820">
    <property type="entry name" value="AGD14-like"/>
</dbReference>
<evidence type="ECO:0000313" key="3">
    <source>
        <dbReference type="EMBL" id="KAK9149487.1"/>
    </source>
</evidence>
<feature type="compositionally biased region" description="Basic and acidic residues" evidence="1">
    <location>
        <begin position="193"/>
        <end position="203"/>
    </location>
</feature>
<sequence length="736" mass="79367">MLRISSLSAQVQIPDSANQANQVFLKPISWFDVDDSMMSPYRFVFDFVVPVIIFVSKAYGGYTWDEMRRDGDNEINNVTISIVCLNSNPHHREFTHRVKSVSMAKFTSQEVSALQGGGNERAREIYFKEWDPHRQTAPDSSNVDRLRDFIKHVYVDRRYTGDRVMDKPTRGEKDDSFENRRVDAYHSGSRSPPYDDRNDRNSGDRSGLGGRNDDRNYRYNYDERRSPGYDQESRYGDNRRSPGRFEVVDDRYRNGRRSDESRSPNHEKDLDTTSPPMVRPVRDILGEDAPPLRISGPPKPNDGKVADGTAKTQGNSGSLIDFNADTGPSATAAAPPAKPTTVSAVQSNAQPAASASGDSATAPVGLPSAVGGPTGAPVSTIPVAPVLGVAQPVTNNPALSINGGFSASPAGNVSFLSAGGGALAALPGGMVGIVPATGGNSSNGAIPGGQWPNAQINQPSLFAGADGQSIASQLTTPAAGIPNNQPWNSSFMQNVHGPLSTTSQHGQATSRPPQEPSGVALQPASSEAKIPGRKELPADLFTATYSTIPMPVPRWHAGISPGMGYGMHYPAAVPMQIQPMQTFARPPKATNPFDLGGEPTIVHSQSFPSMASLQGALPNAAPSNLAHSSSFGGTPSSQWMPPQSSLYSSAIPPSIKEVLDLVLKLIPSVEISCQPPLILSLQLVEIHLDRDIEKAFQWCWNQHLAGSAFWGYHVFFIVQYIKRNSEMFKVELSLPI</sequence>
<feature type="compositionally biased region" description="Basic and acidic residues" evidence="1">
    <location>
        <begin position="211"/>
        <end position="240"/>
    </location>
</feature>
<dbReference type="Pfam" id="PF01412">
    <property type="entry name" value="ArfGap"/>
    <property type="match status" value="1"/>
</dbReference>
<feature type="compositionally biased region" description="Polar residues" evidence="1">
    <location>
        <begin position="345"/>
        <end position="359"/>
    </location>
</feature>
<dbReference type="Gene3D" id="1.10.220.150">
    <property type="entry name" value="Arf GTPase activating protein"/>
    <property type="match status" value="1"/>
</dbReference>
<keyword evidence="4" id="KW-1185">Reference proteome</keyword>
<dbReference type="PANTHER" id="PTHR46085">
    <property type="entry name" value="ARFGAP/RECO-RELATED"/>
    <property type="match status" value="1"/>
</dbReference>
<dbReference type="AlphaFoldDB" id="A0AAP0KBL7"/>
<dbReference type="InterPro" id="IPR001164">
    <property type="entry name" value="ArfGAP_dom"/>
</dbReference>
<feature type="region of interest" description="Disordered" evidence="1">
    <location>
        <begin position="164"/>
        <end position="368"/>
    </location>
</feature>
<dbReference type="EMBL" id="JBBNAG010000003">
    <property type="protein sequence ID" value="KAK9149487.1"/>
    <property type="molecule type" value="Genomic_DNA"/>
</dbReference>
<feature type="compositionally biased region" description="Low complexity" evidence="1">
    <location>
        <begin position="324"/>
        <end position="344"/>
    </location>
</feature>
<dbReference type="InterPro" id="IPR037278">
    <property type="entry name" value="ARFGAP/RecO"/>
</dbReference>
<proteinExistence type="predicted"/>
<feature type="compositionally biased region" description="Basic and acidic residues" evidence="1">
    <location>
        <begin position="246"/>
        <end position="271"/>
    </location>
</feature>
<dbReference type="PANTHER" id="PTHR46085:SF3">
    <property type="entry name" value="ARF GTPASE ACTIVATING PROTEIN"/>
    <property type="match status" value="1"/>
</dbReference>
<comment type="caution">
    <text evidence="3">The sequence shown here is derived from an EMBL/GenBank/DDBJ whole genome shotgun (WGS) entry which is preliminary data.</text>
</comment>
<evidence type="ECO:0000256" key="1">
    <source>
        <dbReference type="SAM" id="MobiDB-lite"/>
    </source>
</evidence>
<accession>A0AAP0KBL7</accession>
<dbReference type="Proteomes" id="UP001419268">
    <property type="component" value="Unassembled WGS sequence"/>
</dbReference>
<dbReference type="InterPro" id="IPR038508">
    <property type="entry name" value="ArfGAP_dom_sf"/>
</dbReference>
<gene>
    <name evidence="3" type="ORF">Scep_008244</name>
</gene>
<feature type="domain" description="Arf-GAP" evidence="2">
    <location>
        <begin position="81"/>
        <end position="160"/>
    </location>
</feature>
<evidence type="ECO:0000313" key="4">
    <source>
        <dbReference type="Proteomes" id="UP001419268"/>
    </source>
</evidence>
<dbReference type="GO" id="GO:0005096">
    <property type="term" value="F:GTPase activator activity"/>
    <property type="evidence" value="ECO:0007669"/>
    <property type="project" value="InterPro"/>
</dbReference>